<name>A0A452YQH9_AEGTS</name>
<dbReference type="Gramene" id="AET1Gv20503500.13">
    <property type="protein sequence ID" value="AET1Gv20503500.13"/>
    <property type="gene ID" value="AET1Gv20503500"/>
</dbReference>
<evidence type="ECO:0000313" key="3">
    <source>
        <dbReference type="Proteomes" id="UP000015105"/>
    </source>
</evidence>
<feature type="compositionally biased region" description="Basic residues" evidence="1">
    <location>
        <begin position="121"/>
        <end position="141"/>
    </location>
</feature>
<evidence type="ECO:0000313" key="2">
    <source>
        <dbReference type="EnsemblPlants" id="AET1Gv20503500.13"/>
    </source>
</evidence>
<reference evidence="3" key="2">
    <citation type="journal article" date="2017" name="Nat. Plants">
        <title>The Aegilops tauschii genome reveals multiple impacts of transposons.</title>
        <authorList>
            <person name="Zhao G."/>
            <person name="Zou C."/>
            <person name="Li K."/>
            <person name="Wang K."/>
            <person name="Li T."/>
            <person name="Gao L."/>
            <person name="Zhang X."/>
            <person name="Wang H."/>
            <person name="Yang Z."/>
            <person name="Liu X."/>
            <person name="Jiang W."/>
            <person name="Mao L."/>
            <person name="Kong X."/>
            <person name="Jiao Y."/>
            <person name="Jia J."/>
        </authorList>
    </citation>
    <scope>NUCLEOTIDE SEQUENCE [LARGE SCALE GENOMIC DNA]</scope>
    <source>
        <strain evidence="3">cv. AL8/78</strain>
    </source>
</reference>
<evidence type="ECO:0000256" key="1">
    <source>
        <dbReference type="SAM" id="MobiDB-lite"/>
    </source>
</evidence>
<keyword evidence="3" id="KW-1185">Reference proteome</keyword>
<sequence length="193" mass="20998">MFGDCQVLSSMAAMAAGSSSADALFASPLMPNPGALAGFMSNSSAMPFHHHFSTNLIPVSASPSSSSCLLHISIYMHMRKINKCVSFCCWVVFSERGGRYGWASHGQGRGVGPRHGDGAQRRLRQRPPGRSAQLRRRRRRQRPEATAQRAGRCRRRPPPLLFGGRGGVQRQRQEEALPSPHRAPDPADGGAVQ</sequence>
<reference evidence="2" key="3">
    <citation type="journal article" date="2017" name="Nature">
        <title>Genome sequence of the progenitor of the wheat D genome Aegilops tauschii.</title>
        <authorList>
            <person name="Luo M.C."/>
            <person name="Gu Y.Q."/>
            <person name="Puiu D."/>
            <person name="Wang H."/>
            <person name="Twardziok S.O."/>
            <person name="Deal K.R."/>
            <person name="Huo N."/>
            <person name="Zhu T."/>
            <person name="Wang L."/>
            <person name="Wang Y."/>
            <person name="McGuire P.E."/>
            <person name="Liu S."/>
            <person name="Long H."/>
            <person name="Ramasamy R.K."/>
            <person name="Rodriguez J.C."/>
            <person name="Van S.L."/>
            <person name="Yuan L."/>
            <person name="Wang Z."/>
            <person name="Xia Z."/>
            <person name="Xiao L."/>
            <person name="Anderson O.D."/>
            <person name="Ouyang S."/>
            <person name="Liang Y."/>
            <person name="Zimin A.V."/>
            <person name="Pertea G."/>
            <person name="Qi P."/>
            <person name="Bennetzen J.L."/>
            <person name="Dai X."/>
            <person name="Dawson M.W."/>
            <person name="Muller H.G."/>
            <person name="Kugler K."/>
            <person name="Rivarola-Duarte L."/>
            <person name="Spannagl M."/>
            <person name="Mayer K.F.X."/>
            <person name="Lu F.H."/>
            <person name="Bevan M.W."/>
            <person name="Leroy P."/>
            <person name="Li P."/>
            <person name="You F.M."/>
            <person name="Sun Q."/>
            <person name="Liu Z."/>
            <person name="Lyons E."/>
            <person name="Wicker T."/>
            <person name="Salzberg S.L."/>
            <person name="Devos K.M."/>
            <person name="Dvorak J."/>
        </authorList>
    </citation>
    <scope>NUCLEOTIDE SEQUENCE [LARGE SCALE GENOMIC DNA]</scope>
    <source>
        <strain evidence="2">cv. AL8/78</strain>
    </source>
</reference>
<proteinExistence type="predicted"/>
<protein>
    <submittedName>
        <fullName evidence="2">Uncharacterized protein</fullName>
    </submittedName>
</protein>
<feature type="region of interest" description="Disordered" evidence="1">
    <location>
        <begin position="103"/>
        <end position="193"/>
    </location>
</feature>
<reference evidence="2" key="4">
    <citation type="submission" date="2019-03" db="UniProtKB">
        <authorList>
            <consortium name="EnsemblPlants"/>
        </authorList>
    </citation>
    <scope>IDENTIFICATION</scope>
</reference>
<dbReference type="AlphaFoldDB" id="A0A452YQH9"/>
<accession>A0A452YQH9</accession>
<reference evidence="2" key="5">
    <citation type="journal article" date="2021" name="G3 (Bethesda)">
        <title>Aegilops tauschii genome assembly Aet v5.0 features greater sequence contiguity and improved annotation.</title>
        <authorList>
            <person name="Wang L."/>
            <person name="Zhu T."/>
            <person name="Rodriguez J.C."/>
            <person name="Deal K.R."/>
            <person name="Dubcovsky J."/>
            <person name="McGuire P.E."/>
            <person name="Lux T."/>
            <person name="Spannagl M."/>
            <person name="Mayer K.F.X."/>
            <person name="Baldrich P."/>
            <person name="Meyers B.C."/>
            <person name="Huo N."/>
            <person name="Gu Y.Q."/>
            <person name="Zhou H."/>
            <person name="Devos K.M."/>
            <person name="Bennetzen J.L."/>
            <person name="Unver T."/>
            <person name="Budak H."/>
            <person name="Gulick P.J."/>
            <person name="Galiba G."/>
            <person name="Kalapos B."/>
            <person name="Nelson D.R."/>
            <person name="Li P."/>
            <person name="You F.M."/>
            <person name="Luo M.C."/>
            <person name="Dvorak J."/>
        </authorList>
    </citation>
    <scope>NUCLEOTIDE SEQUENCE [LARGE SCALE GENOMIC DNA]</scope>
    <source>
        <strain evidence="2">cv. AL8/78</strain>
    </source>
</reference>
<organism evidence="2 3">
    <name type="scientific">Aegilops tauschii subsp. strangulata</name>
    <name type="common">Goatgrass</name>
    <dbReference type="NCBI Taxonomy" id="200361"/>
    <lineage>
        <taxon>Eukaryota</taxon>
        <taxon>Viridiplantae</taxon>
        <taxon>Streptophyta</taxon>
        <taxon>Embryophyta</taxon>
        <taxon>Tracheophyta</taxon>
        <taxon>Spermatophyta</taxon>
        <taxon>Magnoliopsida</taxon>
        <taxon>Liliopsida</taxon>
        <taxon>Poales</taxon>
        <taxon>Poaceae</taxon>
        <taxon>BOP clade</taxon>
        <taxon>Pooideae</taxon>
        <taxon>Triticodae</taxon>
        <taxon>Triticeae</taxon>
        <taxon>Triticinae</taxon>
        <taxon>Aegilops</taxon>
    </lineage>
</organism>
<dbReference type="Proteomes" id="UP000015105">
    <property type="component" value="Chromosome 1D"/>
</dbReference>
<reference evidence="3" key="1">
    <citation type="journal article" date="2014" name="Science">
        <title>Ancient hybridizations among the ancestral genomes of bread wheat.</title>
        <authorList>
            <consortium name="International Wheat Genome Sequencing Consortium,"/>
            <person name="Marcussen T."/>
            <person name="Sandve S.R."/>
            <person name="Heier L."/>
            <person name="Spannagl M."/>
            <person name="Pfeifer M."/>
            <person name="Jakobsen K.S."/>
            <person name="Wulff B.B."/>
            <person name="Steuernagel B."/>
            <person name="Mayer K.F."/>
            <person name="Olsen O.A."/>
        </authorList>
    </citation>
    <scope>NUCLEOTIDE SEQUENCE [LARGE SCALE GENOMIC DNA]</scope>
    <source>
        <strain evidence="3">cv. AL8/78</strain>
    </source>
</reference>
<dbReference type="EnsemblPlants" id="AET1Gv20503500.13">
    <property type="protein sequence ID" value="AET1Gv20503500.13"/>
    <property type="gene ID" value="AET1Gv20503500"/>
</dbReference>